<comment type="similarity">
    <text evidence="1">Belongs to the short-chain fatty acyl-CoA assimilation regulator (ScfR) family.</text>
</comment>
<dbReference type="EMBL" id="LVEP01000013">
    <property type="protein sequence ID" value="OCB77972.1"/>
    <property type="molecule type" value="Genomic_DNA"/>
</dbReference>
<dbReference type="PROSITE" id="PS50943">
    <property type="entry name" value="HTH_CROC1"/>
    <property type="match status" value="1"/>
</dbReference>
<dbReference type="SMART" id="SM00530">
    <property type="entry name" value="HTH_XRE"/>
    <property type="match status" value="1"/>
</dbReference>
<comment type="caution">
    <text evidence="3">The sequence shown here is derived from an EMBL/GenBank/DDBJ whole genome shotgun (WGS) entry which is preliminary data.</text>
</comment>
<keyword evidence="4" id="KW-1185">Reference proteome</keyword>
<evidence type="ECO:0000259" key="2">
    <source>
        <dbReference type="PROSITE" id="PS50943"/>
    </source>
</evidence>
<dbReference type="Proteomes" id="UP000093510">
    <property type="component" value="Unassembled WGS sequence"/>
</dbReference>
<dbReference type="RefSeq" id="WP_066332377.1">
    <property type="nucleotide sequence ID" value="NZ_CP017688.1"/>
</dbReference>
<dbReference type="Gene3D" id="1.10.260.40">
    <property type="entry name" value="lambda repressor-like DNA-binding domains"/>
    <property type="match status" value="1"/>
</dbReference>
<dbReference type="Pfam" id="PF01381">
    <property type="entry name" value="HTH_3"/>
    <property type="match status" value="1"/>
</dbReference>
<dbReference type="InterPro" id="IPR010359">
    <property type="entry name" value="IrrE_HExxH"/>
</dbReference>
<gene>
    <name evidence="3" type="ORF">LPBF_03220</name>
</gene>
<dbReference type="PANTHER" id="PTHR43236">
    <property type="entry name" value="ANTITOXIN HIGA1"/>
    <property type="match status" value="1"/>
</dbReference>
<dbReference type="OrthoDB" id="9794834at2"/>
<dbReference type="InterPro" id="IPR001387">
    <property type="entry name" value="Cro/C1-type_HTH"/>
</dbReference>
<protein>
    <submittedName>
        <fullName evidence="3">DNA-binding protein</fullName>
    </submittedName>
</protein>
<dbReference type="InterPro" id="IPR010982">
    <property type="entry name" value="Lambda_DNA-bd_dom_sf"/>
</dbReference>
<accession>A0A1B9E7P6</accession>
<sequence>MGFNYRQLIFAREYRGLTQSELAKNIVGLSQSNLSKYEKGFGLLSDEMVLKIIDFLGFPESWLDHNISNLPENAHYRKRTTITKKIKTEIEYSIRLIGYLVDQMSNSIEWPEVRLVPLDIEEGYTPEIIAKNTRKLLRILPNEPVKSIFTLLENFGIIVIEFEITEKFDGVSFITDKGNPVIILNKSFTNDRKRFTLAHELGHLMMHDFPIPYHRNIEKIKENEANRFASEFLMPAEFIKNSLFNLKLSSLGQLKSYWLTSMASIIRRAKDLSCISESHFTYLTIELSRDGKKKNEDGFVFIDEPSLFIEAYKLHKNELDYSDLELSNAFNIPVDVIQRFFNTSRLRIIK</sequence>
<dbReference type="AlphaFoldDB" id="A0A1B9E7P6"/>
<dbReference type="InterPro" id="IPR052345">
    <property type="entry name" value="Rad_response_metalloprotease"/>
</dbReference>
<dbReference type="Pfam" id="PF06114">
    <property type="entry name" value="Peptidase_M78"/>
    <property type="match status" value="1"/>
</dbReference>
<evidence type="ECO:0000313" key="3">
    <source>
        <dbReference type="EMBL" id="OCB77972.1"/>
    </source>
</evidence>
<dbReference type="GO" id="GO:0003677">
    <property type="term" value="F:DNA binding"/>
    <property type="evidence" value="ECO:0007669"/>
    <property type="project" value="UniProtKB-KW"/>
</dbReference>
<feature type="domain" description="HTH cro/C1-type" evidence="2">
    <location>
        <begin position="8"/>
        <end position="63"/>
    </location>
</feature>
<dbReference type="STRING" id="1763534.GCA_001831475_02671"/>
<name>A0A1B9E7P6_9FLAO</name>
<keyword evidence="3" id="KW-0238">DNA-binding</keyword>
<dbReference type="PANTHER" id="PTHR43236:SF1">
    <property type="entry name" value="BLL7220 PROTEIN"/>
    <property type="match status" value="1"/>
</dbReference>
<evidence type="ECO:0000256" key="1">
    <source>
        <dbReference type="ARBA" id="ARBA00007227"/>
    </source>
</evidence>
<organism evidence="3 4">
    <name type="scientific">Flavobacterium crassostreae</name>
    <dbReference type="NCBI Taxonomy" id="1763534"/>
    <lineage>
        <taxon>Bacteria</taxon>
        <taxon>Pseudomonadati</taxon>
        <taxon>Bacteroidota</taxon>
        <taxon>Flavobacteriia</taxon>
        <taxon>Flavobacteriales</taxon>
        <taxon>Flavobacteriaceae</taxon>
        <taxon>Flavobacterium</taxon>
    </lineage>
</organism>
<proteinExistence type="inferred from homology"/>
<reference evidence="3 4" key="1">
    <citation type="submission" date="2016-03" db="EMBL/GenBank/DDBJ databases">
        <authorList>
            <person name="Ploux O."/>
        </authorList>
    </citation>
    <scope>NUCLEOTIDE SEQUENCE [LARGE SCALE GENOMIC DNA]</scope>
    <source>
        <strain evidence="3 4">LPB0076</strain>
    </source>
</reference>
<dbReference type="Gene3D" id="1.10.10.2910">
    <property type="match status" value="1"/>
</dbReference>
<dbReference type="CDD" id="cd00093">
    <property type="entry name" value="HTH_XRE"/>
    <property type="match status" value="1"/>
</dbReference>
<dbReference type="SUPFAM" id="SSF47413">
    <property type="entry name" value="lambda repressor-like DNA-binding domains"/>
    <property type="match status" value="1"/>
</dbReference>
<evidence type="ECO:0000313" key="4">
    <source>
        <dbReference type="Proteomes" id="UP000093510"/>
    </source>
</evidence>